<reference evidence="2 3" key="1">
    <citation type="journal article" date="2019" name="Int. J. Syst. Evol. Microbiol.">
        <title>The Global Catalogue of Microorganisms (GCM) 10K type strain sequencing project: providing services to taxonomists for standard genome sequencing and annotation.</title>
        <authorList>
            <consortium name="The Broad Institute Genomics Platform"/>
            <consortium name="The Broad Institute Genome Sequencing Center for Infectious Disease"/>
            <person name="Wu L."/>
            <person name="Ma J."/>
        </authorList>
    </citation>
    <scope>NUCLEOTIDE SEQUENCE [LARGE SCALE GENOMIC DNA]</scope>
    <source>
        <strain evidence="2 3">JCM 13584</strain>
    </source>
</reference>
<evidence type="ECO:0000313" key="3">
    <source>
        <dbReference type="Proteomes" id="UP001499954"/>
    </source>
</evidence>
<organism evidence="2 3">
    <name type="scientific">Agromyces allii</name>
    <dbReference type="NCBI Taxonomy" id="393607"/>
    <lineage>
        <taxon>Bacteria</taxon>
        <taxon>Bacillati</taxon>
        <taxon>Actinomycetota</taxon>
        <taxon>Actinomycetes</taxon>
        <taxon>Micrococcales</taxon>
        <taxon>Microbacteriaceae</taxon>
        <taxon>Agromyces</taxon>
    </lineage>
</organism>
<dbReference type="Pfam" id="PF01547">
    <property type="entry name" value="SBP_bac_1"/>
    <property type="match status" value="1"/>
</dbReference>
<evidence type="ECO:0000256" key="1">
    <source>
        <dbReference type="SAM" id="MobiDB-lite"/>
    </source>
</evidence>
<dbReference type="InterPro" id="IPR006059">
    <property type="entry name" value="SBP"/>
</dbReference>
<dbReference type="Proteomes" id="UP001499954">
    <property type="component" value="Unassembled WGS sequence"/>
</dbReference>
<dbReference type="PANTHER" id="PTHR43649">
    <property type="entry name" value="ARABINOSE-BINDING PROTEIN-RELATED"/>
    <property type="match status" value="1"/>
</dbReference>
<proteinExistence type="predicted"/>
<protein>
    <submittedName>
        <fullName evidence="2">Sugar ABC transporter substrate-binding protein</fullName>
    </submittedName>
</protein>
<sequence>MRSNNERPAFESPRLAHMLDGSSKHQSETQSDTPIGKRTPMSKHPRVRLAVGAFALTSAVVLTGCTAGGAGGDAGGTTTVTVMYAVNEFTEDYIADFEADNPDIKIEFLEYDENRLNAMLTAGDPPDFVRGSPSANLFARGLAAPLDDYIAKSKVIKEDDLLPVNDLWRWDGKKQGDGPRYGIVKDFSPDNTLWQNEAIYEAAGVEPLSTTEPASWDDVLETAKQLKAAGVEMPLGIEWQWGIAGILNTMVQQQGGQVFSDDLTTIDLQSPEAQRAIQWFIDYGKAEVGPTSLNPLPDNQDAPSFLAGKMATTKDGFWFGGNLASEDGAAVAATSSMAPAPTFGERLSPALGAVGAWIPVGSDAKDQAWKVMEYFMAGQPAIDRASSGWGLPSLESLWENIPADEPYQKQSIELAKDEVNYIVPLQDSPYITATQWNGILDREIQAGIQGTKTAEEIAKAVEAEVDPLLAQGKDQLG</sequence>
<dbReference type="Gene3D" id="3.40.190.10">
    <property type="entry name" value="Periplasmic binding protein-like II"/>
    <property type="match status" value="1"/>
</dbReference>
<dbReference type="InterPro" id="IPR050490">
    <property type="entry name" value="Bact_solute-bd_prot1"/>
</dbReference>
<comment type="caution">
    <text evidence="2">The sequence shown here is derived from an EMBL/GenBank/DDBJ whole genome shotgun (WGS) entry which is preliminary data.</text>
</comment>
<feature type="region of interest" description="Disordered" evidence="1">
    <location>
        <begin position="1"/>
        <end position="42"/>
    </location>
</feature>
<gene>
    <name evidence="2" type="ORF">GCM10009717_21450</name>
</gene>
<dbReference type="SUPFAM" id="SSF53850">
    <property type="entry name" value="Periplasmic binding protein-like II"/>
    <property type="match status" value="1"/>
</dbReference>
<keyword evidence="3" id="KW-1185">Reference proteome</keyword>
<dbReference type="EMBL" id="BAAAMK010000004">
    <property type="protein sequence ID" value="GAA1955200.1"/>
    <property type="molecule type" value="Genomic_DNA"/>
</dbReference>
<name>A0ABN2QML9_9MICO</name>
<accession>A0ABN2QML9</accession>
<dbReference type="PANTHER" id="PTHR43649:SF12">
    <property type="entry name" value="DIACETYLCHITOBIOSE BINDING PROTEIN DASA"/>
    <property type="match status" value="1"/>
</dbReference>
<evidence type="ECO:0000313" key="2">
    <source>
        <dbReference type="EMBL" id="GAA1955200.1"/>
    </source>
</evidence>